<evidence type="ECO:0000256" key="7">
    <source>
        <dbReference type="ARBA" id="ARBA00022692"/>
    </source>
</evidence>
<feature type="domain" description="Histidine kinase" evidence="15">
    <location>
        <begin position="668"/>
        <end position="926"/>
    </location>
</feature>
<evidence type="ECO:0000259" key="17">
    <source>
        <dbReference type="PROSITE" id="PS50113"/>
    </source>
</evidence>
<organism evidence="18 19">
    <name type="scientific">Roseofilum reptotaenium AO1-A</name>
    <dbReference type="NCBI Taxonomy" id="1925591"/>
    <lineage>
        <taxon>Bacteria</taxon>
        <taxon>Bacillati</taxon>
        <taxon>Cyanobacteriota</taxon>
        <taxon>Cyanophyceae</taxon>
        <taxon>Desertifilales</taxon>
        <taxon>Desertifilaceae</taxon>
        <taxon>Roseofilum</taxon>
    </lineage>
</organism>
<dbReference type="SMART" id="SM00086">
    <property type="entry name" value="PAC"/>
    <property type="match status" value="2"/>
</dbReference>
<dbReference type="GO" id="GO:0000155">
    <property type="term" value="F:phosphorelay sensor kinase activity"/>
    <property type="evidence" value="ECO:0007669"/>
    <property type="project" value="InterPro"/>
</dbReference>
<dbReference type="SUPFAM" id="SSF55874">
    <property type="entry name" value="ATPase domain of HSP90 chaperone/DNA topoisomerase II/histidine kinase"/>
    <property type="match status" value="1"/>
</dbReference>
<dbReference type="InterPro" id="IPR036097">
    <property type="entry name" value="HisK_dim/P_sf"/>
</dbReference>
<comment type="catalytic activity">
    <reaction evidence="1">
        <text>ATP + protein L-histidine = ADP + protein N-phospho-L-histidine.</text>
        <dbReference type="EC" id="2.7.13.3"/>
    </reaction>
</comment>
<evidence type="ECO:0000256" key="11">
    <source>
        <dbReference type="ARBA" id="ARBA00022989"/>
    </source>
</evidence>
<evidence type="ECO:0000256" key="12">
    <source>
        <dbReference type="ARBA" id="ARBA00023012"/>
    </source>
</evidence>
<dbReference type="InterPro" id="IPR003661">
    <property type="entry name" value="HisK_dim/P_dom"/>
</dbReference>
<dbReference type="CDD" id="cd00130">
    <property type="entry name" value="PAS"/>
    <property type="match status" value="1"/>
</dbReference>
<dbReference type="SUPFAM" id="SSF47384">
    <property type="entry name" value="Homodimeric domain of signal transducing histidine kinase"/>
    <property type="match status" value="1"/>
</dbReference>
<keyword evidence="14" id="KW-0472">Membrane</keyword>
<evidence type="ECO:0000256" key="14">
    <source>
        <dbReference type="SAM" id="Phobius"/>
    </source>
</evidence>
<feature type="domain" description="PAC" evidence="17">
    <location>
        <begin position="575"/>
        <end position="627"/>
    </location>
</feature>
<evidence type="ECO:0000313" key="19">
    <source>
        <dbReference type="Proteomes" id="UP000183940"/>
    </source>
</evidence>
<keyword evidence="11 14" id="KW-1133">Transmembrane helix</keyword>
<evidence type="ECO:0000313" key="18">
    <source>
        <dbReference type="EMBL" id="OJJ24882.1"/>
    </source>
</evidence>
<dbReference type="InterPro" id="IPR000014">
    <property type="entry name" value="PAS"/>
</dbReference>
<dbReference type="SMART" id="SM00091">
    <property type="entry name" value="PAS"/>
    <property type="match status" value="2"/>
</dbReference>
<dbReference type="STRING" id="1925591.BI308_14290"/>
<protein>
    <recommendedName>
        <fullName evidence="3">histidine kinase</fullName>
        <ecNumber evidence="3">2.7.13.3</ecNumber>
    </recommendedName>
</protein>
<feature type="transmembrane region" description="Helical" evidence="14">
    <location>
        <begin position="12"/>
        <end position="35"/>
    </location>
</feature>
<dbReference type="PRINTS" id="PR00344">
    <property type="entry name" value="BCTRLSENSOR"/>
</dbReference>
<dbReference type="SUPFAM" id="SSF103190">
    <property type="entry name" value="Sensory domain-like"/>
    <property type="match status" value="2"/>
</dbReference>
<evidence type="ECO:0000259" key="15">
    <source>
        <dbReference type="PROSITE" id="PS50109"/>
    </source>
</evidence>
<dbReference type="InterPro" id="IPR029151">
    <property type="entry name" value="Sensor-like_sf"/>
</dbReference>
<feature type="coiled-coil region" evidence="13">
    <location>
        <begin position="618"/>
        <end position="659"/>
    </location>
</feature>
<dbReference type="GO" id="GO:0005524">
    <property type="term" value="F:ATP binding"/>
    <property type="evidence" value="ECO:0007669"/>
    <property type="project" value="UniProtKB-KW"/>
</dbReference>
<keyword evidence="12" id="KW-0902">Two-component regulatory system</keyword>
<dbReference type="EMBL" id="MLAW01000024">
    <property type="protein sequence ID" value="OJJ24882.1"/>
    <property type="molecule type" value="Genomic_DNA"/>
</dbReference>
<keyword evidence="13" id="KW-0175">Coiled coil</keyword>
<evidence type="ECO:0000259" key="16">
    <source>
        <dbReference type="PROSITE" id="PS50112"/>
    </source>
</evidence>
<evidence type="ECO:0000256" key="9">
    <source>
        <dbReference type="ARBA" id="ARBA00022777"/>
    </source>
</evidence>
<evidence type="ECO:0000256" key="4">
    <source>
        <dbReference type="ARBA" id="ARBA00022475"/>
    </source>
</evidence>
<name>A0A1L9QQH2_9CYAN</name>
<dbReference type="SMART" id="SM00387">
    <property type="entry name" value="HATPase_c"/>
    <property type="match status" value="1"/>
</dbReference>
<comment type="subcellular location">
    <subcellularLocation>
        <location evidence="2">Cell membrane</location>
        <topology evidence="2">Multi-pass membrane protein</topology>
    </subcellularLocation>
</comment>
<dbReference type="AlphaFoldDB" id="A0A1L9QQH2"/>
<dbReference type="InterPro" id="IPR035965">
    <property type="entry name" value="PAS-like_dom_sf"/>
</dbReference>
<dbReference type="SUPFAM" id="SSF55785">
    <property type="entry name" value="PYP-like sensor domain (PAS domain)"/>
    <property type="match status" value="2"/>
</dbReference>
<dbReference type="InterPro" id="IPR013656">
    <property type="entry name" value="PAS_4"/>
</dbReference>
<evidence type="ECO:0000256" key="1">
    <source>
        <dbReference type="ARBA" id="ARBA00000085"/>
    </source>
</evidence>
<dbReference type="InterPro" id="IPR036890">
    <property type="entry name" value="HATPase_C_sf"/>
</dbReference>
<dbReference type="NCBIfam" id="TIGR00229">
    <property type="entry name" value="sensory_box"/>
    <property type="match status" value="1"/>
</dbReference>
<keyword evidence="6" id="KW-0808">Transferase</keyword>
<dbReference type="EC" id="2.7.13.3" evidence="3"/>
<dbReference type="Pfam" id="PF08448">
    <property type="entry name" value="PAS_4"/>
    <property type="match status" value="1"/>
</dbReference>
<dbReference type="PANTHER" id="PTHR43065:SF50">
    <property type="entry name" value="HISTIDINE KINASE"/>
    <property type="match status" value="1"/>
</dbReference>
<dbReference type="PROSITE" id="PS50113">
    <property type="entry name" value="PAC"/>
    <property type="match status" value="2"/>
</dbReference>
<keyword evidence="7 14" id="KW-0812">Transmembrane</keyword>
<keyword evidence="10" id="KW-0067">ATP-binding</keyword>
<keyword evidence="4" id="KW-1003">Cell membrane</keyword>
<dbReference type="InterPro" id="IPR005467">
    <property type="entry name" value="His_kinase_dom"/>
</dbReference>
<dbReference type="Proteomes" id="UP000183940">
    <property type="component" value="Unassembled WGS sequence"/>
</dbReference>
<dbReference type="Gene3D" id="1.10.287.130">
    <property type="match status" value="1"/>
</dbReference>
<evidence type="ECO:0000256" key="5">
    <source>
        <dbReference type="ARBA" id="ARBA00022553"/>
    </source>
</evidence>
<evidence type="ECO:0000256" key="6">
    <source>
        <dbReference type="ARBA" id="ARBA00022679"/>
    </source>
</evidence>
<dbReference type="Gene3D" id="3.30.565.10">
    <property type="entry name" value="Histidine kinase-like ATPase, C-terminal domain"/>
    <property type="match status" value="1"/>
</dbReference>
<sequence>MTQFISLIQSKKAYRLLIIFFILIAPITAVAGFIYTQEINQAKTLLQIQVTNSLEGQTDQISREFQLIVSDLKFLAELNELRNYLVEPTVEQRKALSDELFHFSVHKHLYDQIRFLDQTGLEIVRVNFNKGQPSVVPVEKLQNKVNRYYFQDTWVLSAGEIFVSPFDLNMEQGKIEQPLKPMIRFGMPVFDEQRQKRGVMLMNYLGNKLLTELKKKALHAPGNLMLLNAEGFWFTGVSELQLWGFMYSDRPTELPQTFAKQFPQEWQRISQEHKGQFYTKNGLFTFVTIYPLGEGQKSSTGAPDAFTASDLEIGASEYYWKVVSYVSPEEIQEILLPIRKKITLPFLGLTAIVLILSIGLTDAKTKHRDAEIKIEQQNRFLNNVINSLADAFYVIDVATYKIITANTAAQKLGKIKNTQCYSLTHKRNSICGDNIEDFHPCPLEILRKTKQPTVVEHTHFDAQGNPMIVEVHAYPILDDRGNLVQMIEYSLDITPRRKAEEQVRQLSQAVEQSANGIIITDLKGKIEYVNSQFTQMTGYSLQEVKGKTPRILNSGAQSKAYYKELWKTIKSGNEWRGEFHNRRKDGSLYWAHATISPMFNADRKMTHFLGIQENITARKKAESDLRESEYQLRRKTEELEKTLAELRQTQSQLIQTEKMSSLGQLVAGIAHEVNNPISFIYGNLGYAETYIQDLMGLIEAYQESYPHPQPQVAETIEEIDFEFLMEDLPKILESMKQGANRIDSIVSSLRIFSHMDQVGIKAVDIHQGLESSLTLLQSRLQGDQHRPEIQIKKEYADLPLVECYPDQLNQVFMNLMMNAIDAIEERDRTLSLDDVQSYTGQISIITQLVEAGLVKISITDNGIGIKESIKSRLFDPFFTTKDVGQGTGLGLSIAYQIITEQHLGTLEYSSTEWEGTEWAIALPVKMN</sequence>
<evidence type="ECO:0000256" key="8">
    <source>
        <dbReference type="ARBA" id="ARBA00022741"/>
    </source>
</evidence>
<dbReference type="Pfam" id="PF13426">
    <property type="entry name" value="PAS_9"/>
    <property type="match status" value="1"/>
</dbReference>
<reference evidence="18" key="1">
    <citation type="submission" date="2016-10" db="EMBL/GenBank/DDBJ databases">
        <title>CRISPR-Cas defence system in Roseofilum reptotaenium: evidence of a bacteriophage-cyanobacterium arms race in the coral black band disease.</title>
        <authorList>
            <person name="Buerger P."/>
            <person name="Wood-Charlson E.M."/>
            <person name="Weynberg K.D."/>
            <person name="Willis B."/>
            <person name="Van Oppen M.J."/>
        </authorList>
    </citation>
    <scope>NUCLEOTIDE SEQUENCE [LARGE SCALE GENOMIC DNA]</scope>
    <source>
        <strain evidence="18">AO1-A</strain>
    </source>
</reference>
<dbReference type="GO" id="GO:0005886">
    <property type="term" value="C:plasma membrane"/>
    <property type="evidence" value="ECO:0007669"/>
    <property type="project" value="UniProtKB-SubCell"/>
</dbReference>
<keyword evidence="19" id="KW-1185">Reference proteome</keyword>
<dbReference type="InterPro" id="IPR003594">
    <property type="entry name" value="HATPase_dom"/>
</dbReference>
<dbReference type="InterPro" id="IPR001610">
    <property type="entry name" value="PAC"/>
</dbReference>
<evidence type="ECO:0000256" key="2">
    <source>
        <dbReference type="ARBA" id="ARBA00004651"/>
    </source>
</evidence>
<evidence type="ECO:0000256" key="10">
    <source>
        <dbReference type="ARBA" id="ARBA00022840"/>
    </source>
</evidence>
<dbReference type="CDD" id="cd00082">
    <property type="entry name" value="HisKA"/>
    <property type="match status" value="1"/>
</dbReference>
<dbReference type="Gene3D" id="3.30.450.20">
    <property type="entry name" value="PAS domain"/>
    <property type="match status" value="4"/>
</dbReference>
<feature type="domain" description="PAC" evidence="17">
    <location>
        <begin position="453"/>
        <end position="505"/>
    </location>
</feature>
<dbReference type="Pfam" id="PF02518">
    <property type="entry name" value="HATPase_c"/>
    <property type="match status" value="1"/>
</dbReference>
<dbReference type="InterPro" id="IPR004358">
    <property type="entry name" value="Sig_transdc_His_kin-like_C"/>
</dbReference>
<dbReference type="InterPro" id="IPR000700">
    <property type="entry name" value="PAS-assoc_C"/>
</dbReference>
<keyword evidence="9" id="KW-0418">Kinase</keyword>
<dbReference type="PROSITE" id="PS50109">
    <property type="entry name" value="HIS_KIN"/>
    <property type="match status" value="1"/>
</dbReference>
<feature type="domain" description="PAS" evidence="16">
    <location>
        <begin position="502"/>
        <end position="548"/>
    </location>
</feature>
<accession>A0A1L9QQH2</accession>
<evidence type="ECO:0000256" key="13">
    <source>
        <dbReference type="SAM" id="Coils"/>
    </source>
</evidence>
<dbReference type="InterPro" id="IPR048760">
    <property type="entry name" value="VP0354-like_sensor_dom"/>
</dbReference>
<dbReference type="Pfam" id="PF21623">
    <property type="entry name" value="HK_sensor_dom_bact"/>
    <property type="match status" value="1"/>
</dbReference>
<keyword evidence="5" id="KW-0597">Phosphoprotein</keyword>
<dbReference type="PANTHER" id="PTHR43065">
    <property type="entry name" value="SENSOR HISTIDINE KINASE"/>
    <property type="match status" value="1"/>
</dbReference>
<evidence type="ECO:0000256" key="3">
    <source>
        <dbReference type="ARBA" id="ARBA00012438"/>
    </source>
</evidence>
<comment type="caution">
    <text evidence="18">The sequence shown here is derived from an EMBL/GenBank/DDBJ whole genome shotgun (WGS) entry which is preliminary data.</text>
</comment>
<gene>
    <name evidence="18" type="ORF">BI308_14290</name>
</gene>
<proteinExistence type="predicted"/>
<keyword evidence="8" id="KW-0547">Nucleotide-binding</keyword>
<dbReference type="PROSITE" id="PS50112">
    <property type="entry name" value="PAS"/>
    <property type="match status" value="1"/>
</dbReference>